<dbReference type="InterPro" id="IPR023343">
    <property type="entry name" value="Penicillin_amidase_dom1"/>
</dbReference>
<evidence type="ECO:0000256" key="4">
    <source>
        <dbReference type="SAM" id="Phobius"/>
    </source>
</evidence>
<keyword evidence="3" id="KW-0865">Zymogen</keyword>
<dbReference type="PANTHER" id="PTHR34218">
    <property type="entry name" value="PEPTIDASE S45 PENICILLIN AMIDASE"/>
    <property type="match status" value="1"/>
</dbReference>
<evidence type="ECO:0000313" key="5">
    <source>
        <dbReference type="EMBL" id="MDI9860424.1"/>
    </source>
</evidence>
<comment type="similarity">
    <text evidence="1">Belongs to the peptidase S45 family.</text>
</comment>
<dbReference type="Pfam" id="PF01804">
    <property type="entry name" value="Penicil_amidase"/>
    <property type="match status" value="1"/>
</dbReference>
<evidence type="ECO:0000256" key="1">
    <source>
        <dbReference type="ARBA" id="ARBA00006586"/>
    </source>
</evidence>
<keyword evidence="4" id="KW-1133">Transmembrane helix</keyword>
<dbReference type="PIRSF" id="PIRSF001227">
    <property type="entry name" value="Pen_acylase"/>
    <property type="match status" value="1"/>
</dbReference>
<reference evidence="5 6" key="1">
    <citation type="submission" date="2023-05" db="EMBL/GenBank/DDBJ databases">
        <title>Novel species of genus Flectobacillus isolated from stream in China.</title>
        <authorList>
            <person name="Lu H."/>
        </authorList>
    </citation>
    <scope>NUCLEOTIDE SEQUENCE [LARGE SCALE GENOMIC DNA]</scope>
    <source>
        <strain evidence="5 6">KCTC 42575</strain>
    </source>
</reference>
<dbReference type="InterPro" id="IPR043146">
    <property type="entry name" value="Penicillin_amidase_N_B-knob"/>
</dbReference>
<dbReference type="PANTHER" id="PTHR34218:SF5">
    <property type="entry name" value="PENICILLIN ACYLASE FAMILY PROTEIN"/>
    <property type="match status" value="1"/>
</dbReference>
<gene>
    <name evidence="5" type="ORF">QM524_14520</name>
</gene>
<dbReference type="InterPro" id="IPR014395">
    <property type="entry name" value="Pen/GL7ACA/AHL_acylase"/>
</dbReference>
<dbReference type="Gene3D" id="2.30.120.10">
    <property type="match status" value="1"/>
</dbReference>
<proteinExistence type="inferred from homology"/>
<dbReference type="Proteomes" id="UP001236507">
    <property type="component" value="Unassembled WGS sequence"/>
</dbReference>
<protein>
    <submittedName>
        <fullName evidence="5">Penicillin acylase family protein</fullName>
        <ecNumber evidence="5">3.5.1.-</ecNumber>
    </submittedName>
</protein>
<keyword evidence="2 5" id="KW-0378">Hydrolase</keyword>
<name>A0ABT6YAF1_9BACT</name>
<dbReference type="InterPro" id="IPR043147">
    <property type="entry name" value="Penicillin_amidase_A-knob"/>
</dbReference>
<keyword evidence="4" id="KW-0472">Membrane</keyword>
<dbReference type="InterPro" id="IPR002692">
    <property type="entry name" value="S45"/>
</dbReference>
<comment type="caution">
    <text evidence="5">The sequence shown here is derived from an EMBL/GenBank/DDBJ whole genome shotgun (WGS) entry which is preliminary data.</text>
</comment>
<sequence>MRLIKRILMGLLIVVVLLGLGVFVWLKSKVANHDQEINLQGLTQPVEVLWDDFGIPHIYAQTEEDAYFALGYVHAQERLFQMEALRRLADGRLSEVFGDMALESDKFFRSLGFRKYAEQTIAQYPKNEGYVKAASAYVNGVNAFIENGDTPVEFELLKIPKTPFSNLDLHIIQGYMGFSFADAFRTDPLMTYIQQSLGEEYTKDLVTTWATNAEKIPVTKGNEKEIAFRKGAESVQNLLALGNQVLELQKAAPFPTFHGSNSWVVAGSKTKSKGVIFSNDTHIAFSQPSVFFEANLVYPNQNFYGNFIAGIPMAVIGHNDKAGWGLTMFENDDVDFYREKINPANANQVWFKDHWEDLSIRKEVIKVKGKPDVAVQYRSSRHGVLINEFDKKFVHEKSPVALWWVLTQFPDRSLKVFYDLAHATDVKQAEAAASMIHFPGLNVMYGDAKGNIAWWASAKLPKRPAHVKPYMILDGASGKDEIEGWLDFSQNPHAVNPASGFVYSANNQPEDMGTGLVAGYYVAPDRATRIKQLLNTPKNDWTTEDMHQMITEHKSAMAPIVIQSIAPIIKSTGHTELLTWDGTHDLEDIEPTIYYRFLYRMYEATFKDELGAEGFKAFINSQTMKRSLQNFIVNDTSKWWDNKDTKNVETRTQIIQSAINQSYTDLAAQLGTDKKAWYWQKVHTLEHVHPVGRQKPLNKLFNVGPLPAMAGKEVINNLDFPLDSSGYYKVSYGPALRRVIDFSKPFEGQSINPTGQSGYFMSKHYDDQARMYVEGKFRGELIRKEDVEKVKSGKQVLKPKQ</sequence>
<dbReference type="EC" id="3.5.1.-" evidence="5"/>
<organism evidence="5 6">
    <name type="scientific">Flectobacillus roseus</name>
    <dbReference type="NCBI Taxonomy" id="502259"/>
    <lineage>
        <taxon>Bacteria</taxon>
        <taxon>Pseudomonadati</taxon>
        <taxon>Bacteroidota</taxon>
        <taxon>Cytophagia</taxon>
        <taxon>Cytophagales</taxon>
        <taxon>Flectobacillaceae</taxon>
        <taxon>Flectobacillus</taxon>
    </lineage>
</organism>
<evidence type="ECO:0000313" key="6">
    <source>
        <dbReference type="Proteomes" id="UP001236507"/>
    </source>
</evidence>
<evidence type="ECO:0000256" key="2">
    <source>
        <dbReference type="ARBA" id="ARBA00022801"/>
    </source>
</evidence>
<dbReference type="CDD" id="cd03747">
    <property type="entry name" value="Ntn_PGA_like"/>
    <property type="match status" value="1"/>
</dbReference>
<dbReference type="Gene3D" id="1.10.439.10">
    <property type="entry name" value="Penicillin Amidohydrolase, domain 1"/>
    <property type="match status" value="1"/>
</dbReference>
<keyword evidence="4" id="KW-0812">Transmembrane</keyword>
<dbReference type="Gene3D" id="3.60.20.10">
    <property type="entry name" value="Glutamine Phosphoribosylpyrophosphate, subunit 1, domain 1"/>
    <property type="match status" value="1"/>
</dbReference>
<dbReference type="InterPro" id="IPR029055">
    <property type="entry name" value="Ntn_hydrolases_N"/>
</dbReference>
<accession>A0ABT6YAF1</accession>
<dbReference type="Gene3D" id="1.10.1400.10">
    <property type="match status" value="1"/>
</dbReference>
<keyword evidence="6" id="KW-1185">Reference proteome</keyword>
<dbReference type="GO" id="GO:0016787">
    <property type="term" value="F:hydrolase activity"/>
    <property type="evidence" value="ECO:0007669"/>
    <property type="project" value="UniProtKB-KW"/>
</dbReference>
<dbReference type="SUPFAM" id="SSF56235">
    <property type="entry name" value="N-terminal nucleophile aminohydrolases (Ntn hydrolases)"/>
    <property type="match status" value="1"/>
</dbReference>
<dbReference type="RefSeq" id="WP_283345135.1">
    <property type="nucleotide sequence ID" value="NZ_JASHIF010000011.1"/>
</dbReference>
<feature type="transmembrane region" description="Helical" evidence="4">
    <location>
        <begin position="7"/>
        <end position="26"/>
    </location>
</feature>
<evidence type="ECO:0000256" key="3">
    <source>
        <dbReference type="ARBA" id="ARBA00023145"/>
    </source>
</evidence>
<dbReference type="EMBL" id="JASHIF010000011">
    <property type="protein sequence ID" value="MDI9860424.1"/>
    <property type="molecule type" value="Genomic_DNA"/>
</dbReference>